<dbReference type="Gene3D" id="2.120.10.30">
    <property type="entry name" value="TolB, C-terminal domain"/>
    <property type="match status" value="1"/>
</dbReference>
<dbReference type="Pfam" id="PF08450">
    <property type="entry name" value="SGL"/>
    <property type="match status" value="1"/>
</dbReference>
<keyword evidence="3" id="KW-1185">Reference proteome</keyword>
<evidence type="ECO:0000259" key="1">
    <source>
        <dbReference type="Pfam" id="PF08450"/>
    </source>
</evidence>
<dbReference type="RefSeq" id="WP_160895683.1">
    <property type="nucleotide sequence ID" value="NZ_WUMU01000019.1"/>
</dbReference>
<dbReference type="PANTHER" id="PTHR47572">
    <property type="entry name" value="LIPOPROTEIN-RELATED"/>
    <property type="match status" value="1"/>
</dbReference>
<dbReference type="InterPro" id="IPR051262">
    <property type="entry name" value="SMP-30/CGR1_Lactonase"/>
</dbReference>
<sequence>MTRTSYPHRVVAEGLGFPEGPVVCPDGSVILCEIKARRLTRIHPDGSRDVLCQLEEAPNGAALGADGALYICNNGDGFAWGAPGGVTQPVGGNPAFSGGRIERVDLATGTVTELYRSIGGHDLLMPNDIVIDRDGGLWFTDHGTRTARSFVHGGLYYGRPDGSFACEVAWPITTANGVGLSPDEKTVYVADTETGRLYSYAVTGPGTIVPPDPYQPGAAVLAQLKGFRRYDSLAVEACGNICCAGLTPGCISVISPAGEEVETVEMPDPFSTNIAFGGPDMRTAYVTLSGSGRLIAVDWPRPGLKPNFSGL</sequence>
<feature type="domain" description="SMP-30/Gluconolactonase/LRE-like region" evidence="1">
    <location>
        <begin position="17"/>
        <end position="288"/>
    </location>
</feature>
<name>A0A6L7G7M4_9RHOB</name>
<evidence type="ECO:0000313" key="2">
    <source>
        <dbReference type="EMBL" id="MXN19558.1"/>
    </source>
</evidence>
<dbReference type="Proteomes" id="UP000477911">
    <property type="component" value="Unassembled WGS sequence"/>
</dbReference>
<gene>
    <name evidence="2" type="ORF">GR170_17130</name>
</gene>
<dbReference type="EMBL" id="WUMU01000019">
    <property type="protein sequence ID" value="MXN19558.1"/>
    <property type="molecule type" value="Genomic_DNA"/>
</dbReference>
<dbReference type="InterPro" id="IPR011042">
    <property type="entry name" value="6-blade_b-propeller_TolB-like"/>
</dbReference>
<organism evidence="2 3">
    <name type="scientific">Pseudooceanicola albus</name>
    <dbReference type="NCBI Taxonomy" id="2692189"/>
    <lineage>
        <taxon>Bacteria</taxon>
        <taxon>Pseudomonadati</taxon>
        <taxon>Pseudomonadota</taxon>
        <taxon>Alphaproteobacteria</taxon>
        <taxon>Rhodobacterales</taxon>
        <taxon>Paracoccaceae</taxon>
        <taxon>Pseudooceanicola</taxon>
    </lineage>
</organism>
<comment type="caution">
    <text evidence="2">The sequence shown here is derived from an EMBL/GenBank/DDBJ whole genome shotgun (WGS) entry which is preliminary data.</text>
</comment>
<reference evidence="2 3" key="1">
    <citation type="submission" date="2019-12" db="EMBL/GenBank/DDBJ databases">
        <authorList>
            <person name="Li M."/>
        </authorList>
    </citation>
    <scope>NUCLEOTIDE SEQUENCE [LARGE SCALE GENOMIC DNA]</scope>
    <source>
        <strain evidence="2 3">GBMRC 2024</strain>
    </source>
</reference>
<dbReference type="SUPFAM" id="SSF63829">
    <property type="entry name" value="Calcium-dependent phosphotriesterase"/>
    <property type="match status" value="1"/>
</dbReference>
<proteinExistence type="predicted"/>
<protein>
    <submittedName>
        <fullName evidence="2">SMP-30/gluconolactonase/LRE family protein</fullName>
    </submittedName>
</protein>
<accession>A0A6L7G7M4</accession>
<dbReference type="PANTHER" id="PTHR47572:SF5">
    <property type="entry name" value="BLR2277 PROTEIN"/>
    <property type="match status" value="1"/>
</dbReference>
<dbReference type="AlphaFoldDB" id="A0A6L7G7M4"/>
<evidence type="ECO:0000313" key="3">
    <source>
        <dbReference type="Proteomes" id="UP000477911"/>
    </source>
</evidence>
<dbReference type="InterPro" id="IPR013658">
    <property type="entry name" value="SGL"/>
</dbReference>